<protein>
    <submittedName>
        <fullName evidence="1">Uncharacterized protein</fullName>
    </submittedName>
</protein>
<evidence type="ECO:0000313" key="2">
    <source>
        <dbReference type="Proteomes" id="UP001066276"/>
    </source>
</evidence>
<name>A0AAV7M2H9_PLEWA</name>
<organism evidence="1 2">
    <name type="scientific">Pleurodeles waltl</name>
    <name type="common">Iberian ribbed newt</name>
    <dbReference type="NCBI Taxonomy" id="8319"/>
    <lineage>
        <taxon>Eukaryota</taxon>
        <taxon>Metazoa</taxon>
        <taxon>Chordata</taxon>
        <taxon>Craniata</taxon>
        <taxon>Vertebrata</taxon>
        <taxon>Euteleostomi</taxon>
        <taxon>Amphibia</taxon>
        <taxon>Batrachia</taxon>
        <taxon>Caudata</taxon>
        <taxon>Salamandroidea</taxon>
        <taxon>Salamandridae</taxon>
        <taxon>Pleurodelinae</taxon>
        <taxon>Pleurodeles</taxon>
    </lineage>
</organism>
<sequence length="131" mass="14966">MPMRSEVHWDDNRRVGTLALRTLRAPCTLELGQPHLTEVPSFQGDYISRLPWERYNATQLPGCVILAHLTVSPHLRDMSQQGWCNYTLGALWRAAVPVTCHLRVPDRVLTPETRVEAALIHILPEMPYTFP</sequence>
<proteinExistence type="predicted"/>
<dbReference type="EMBL" id="JANPWB010000014">
    <property type="protein sequence ID" value="KAJ1096078.1"/>
    <property type="molecule type" value="Genomic_DNA"/>
</dbReference>
<keyword evidence="2" id="KW-1185">Reference proteome</keyword>
<comment type="caution">
    <text evidence="1">The sequence shown here is derived from an EMBL/GenBank/DDBJ whole genome shotgun (WGS) entry which is preliminary data.</text>
</comment>
<dbReference type="AlphaFoldDB" id="A0AAV7M2H9"/>
<gene>
    <name evidence="1" type="ORF">NDU88_001224</name>
</gene>
<dbReference type="Proteomes" id="UP001066276">
    <property type="component" value="Chromosome 10"/>
</dbReference>
<accession>A0AAV7M2H9</accession>
<reference evidence="1" key="1">
    <citation type="journal article" date="2022" name="bioRxiv">
        <title>Sequencing and chromosome-scale assembly of the giantPleurodeles waltlgenome.</title>
        <authorList>
            <person name="Brown T."/>
            <person name="Elewa A."/>
            <person name="Iarovenko S."/>
            <person name="Subramanian E."/>
            <person name="Araus A.J."/>
            <person name="Petzold A."/>
            <person name="Susuki M."/>
            <person name="Suzuki K.-i.T."/>
            <person name="Hayashi T."/>
            <person name="Toyoda A."/>
            <person name="Oliveira C."/>
            <person name="Osipova E."/>
            <person name="Leigh N.D."/>
            <person name="Simon A."/>
            <person name="Yun M.H."/>
        </authorList>
    </citation>
    <scope>NUCLEOTIDE SEQUENCE</scope>
    <source>
        <strain evidence="1">20211129_DDA</strain>
        <tissue evidence="1">Liver</tissue>
    </source>
</reference>
<evidence type="ECO:0000313" key="1">
    <source>
        <dbReference type="EMBL" id="KAJ1096078.1"/>
    </source>
</evidence>